<reference evidence="2" key="1">
    <citation type="submission" date="2018-11" db="EMBL/GenBank/DDBJ databases">
        <authorList>
            <person name="Grassa J C."/>
        </authorList>
    </citation>
    <scope>NUCLEOTIDE SEQUENCE [LARGE SCALE GENOMIC DNA]</scope>
</reference>
<accession>A0A803R900</accession>
<evidence type="ECO:0000256" key="1">
    <source>
        <dbReference type="SAM" id="Phobius"/>
    </source>
</evidence>
<keyword evidence="1" id="KW-0472">Membrane</keyword>
<sequence>MIFAILCCFVAAAVDKMRCNKVNSANMFWLLPQFFFLGGFEGILEESIEMFFTNSHPLTSFDHTMRLVPKSIFGIGSICSVLLTFVVQKVSAWGDNTSWFVEDLNESRLDKYFFLLGGLSIANLVYYTFVYYFTSLRSEVKDSRSEVNESNT</sequence>
<keyword evidence="3" id="KW-1185">Reference proteome</keyword>
<dbReference type="Gramene" id="novel_model_6528_5bd9a17a">
    <property type="protein sequence ID" value="cds.novel_model_6528_5bd9a17a"/>
    <property type="gene ID" value="novel_gene_3426_5bd9a17a"/>
</dbReference>
<proteinExistence type="predicted"/>
<evidence type="ECO:0000313" key="2">
    <source>
        <dbReference type="EnsemblPlants" id="cds.novel_model_6528_5bd9a17a"/>
    </source>
</evidence>
<dbReference type="OMA" id="IAHIYRY"/>
<feature type="transmembrane region" description="Helical" evidence="1">
    <location>
        <begin position="112"/>
        <end position="134"/>
    </location>
</feature>
<keyword evidence="1" id="KW-0812">Transmembrane</keyword>
<name>A0A803R900_CANSA</name>
<dbReference type="Proteomes" id="UP000596661">
    <property type="component" value="Chromosome 9"/>
</dbReference>
<feature type="transmembrane region" description="Helical" evidence="1">
    <location>
        <begin position="72"/>
        <end position="92"/>
    </location>
</feature>
<keyword evidence="1" id="KW-1133">Transmembrane helix</keyword>
<dbReference type="Gene3D" id="1.20.1250.20">
    <property type="entry name" value="MFS general substrate transporter like domains"/>
    <property type="match status" value="1"/>
</dbReference>
<dbReference type="AlphaFoldDB" id="A0A803R900"/>
<protein>
    <submittedName>
        <fullName evidence="2">Uncharacterized protein</fullName>
    </submittedName>
</protein>
<dbReference type="PANTHER" id="PTHR11654">
    <property type="entry name" value="OLIGOPEPTIDE TRANSPORTER-RELATED"/>
    <property type="match status" value="1"/>
</dbReference>
<reference evidence="2" key="2">
    <citation type="submission" date="2021-03" db="UniProtKB">
        <authorList>
            <consortium name="EnsemblPlants"/>
        </authorList>
    </citation>
    <scope>IDENTIFICATION</scope>
</reference>
<evidence type="ECO:0000313" key="3">
    <source>
        <dbReference type="Proteomes" id="UP000596661"/>
    </source>
</evidence>
<organism evidence="2 3">
    <name type="scientific">Cannabis sativa</name>
    <name type="common">Hemp</name>
    <name type="synonym">Marijuana</name>
    <dbReference type="NCBI Taxonomy" id="3483"/>
    <lineage>
        <taxon>Eukaryota</taxon>
        <taxon>Viridiplantae</taxon>
        <taxon>Streptophyta</taxon>
        <taxon>Embryophyta</taxon>
        <taxon>Tracheophyta</taxon>
        <taxon>Spermatophyta</taxon>
        <taxon>Magnoliopsida</taxon>
        <taxon>eudicotyledons</taxon>
        <taxon>Gunneridae</taxon>
        <taxon>Pentapetalae</taxon>
        <taxon>rosids</taxon>
        <taxon>fabids</taxon>
        <taxon>Rosales</taxon>
        <taxon>Cannabaceae</taxon>
        <taxon>Cannabis</taxon>
    </lineage>
</organism>
<dbReference type="EMBL" id="UZAU01000723">
    <property type="status" value="NOT_ANNOTATED_CDS"/>
    <property type="molecule type" value="Genomic_DNA"/>
</dbReference>
<dbReference type="InterPro" id="IPR036259">
    <property type="entry name" value="MFS_trans_sf"/>
</dbReference>
<dbReference type="EnsemblPlants" id="novel_model_6528_5bd9a17a">
    <property type="protein sequence ID" value="cds.novel_model_6528_5bd9a17a"/>
    <property type="gene ID" value="novel_gene_3426_5bd9a17a"/>
</dbReference>